<dbReference type="Proteomes" id="UP000193498">
    <property type="component" value="Unassembled WGS sequence"/>
</dbReference>
<dbReference type="InterPro" id="IPR050648">
    <property type="entry name" value="F-box_LRR-repeat"/>
</dbReference>
<dbReference type="EMBL" id="MCFE01000575">
    <property type="protein sequence ID" value="ORX86238.1"/>
    <property type="molecule type" value="Genomic_DNA"/>
</dbReference>
<dbReference type="InParanoid" id="A0A1Y1XKF9"/>
<evidence type="ECO:0000313" key="2">
    <source>
        <dbReference type="Proteomes" id="UP000193498"/>
    </source>
</evidence>
<dbReference type="InterPro" id="IPR032675">
    <property type="entry name" value="LRR_dom_sf"/>
</dbReference>
<name>A0A1Y1XKF9_9FUNG</name>
<dbReference type="PANTHER" id="PTHR13382">
    <property type="entry name" value="MITOCHONDRIAL ATP SYNTHASE COUPLING FACTOR B"/>
    <property type="match status" value="1"/>
</dbReference>
<sequence>LVQTRRSLRLDRLEFFICHRLQLDSICTLIKQNPNLTQVRFPGCVQVDDEVLLLLARHCPSLEYLDLRACSNVTDRGIQAVARNCPSLSFLNVGRTSDGEHITDRSVMEIAANTNITTLGVSGCNVSDEGLLALIQHRKGQLERLSLNHCSSITDRSMAQLVSCTNLSVLEVKGCVLIRNMRIFQLLHHKRVFLELCPVLQARFQPNQPPPA</sequence>
<reference evidence="1 2" key="1">
    <citation type="submission" date="2016-07" db="EMBL/GenBank/DDBJ databases">
        <title>Pervasive Adenine N6-methylation of Active Genes in Fungi.</title>
        <authorList>
            <consortium name="DOE Joint Genome Institute"/>
            <person name="Mondo S.J."/>
            <person name="Dannebaum R.O."/>
            <person name="Kuo R.C."/>
            <person name="Labutti K."/>
            <person name="Haridas S."/>
            <person name="Kuo A."/>
            <person name="Salamov A."/>
            <person name="Ahrendt S.R."/>
            <person name="Lipzen A."/>
            <person name="Sullivan W."/>
            <person name="Andreopoulos W.B."/>
            <person name="Clum A."/>
            <person name="Lindquist E."/>
            <person name="Daum C."/>
            <person name="Ramamoorthy G.K."/>
            <person name="Gryganskyi A."/>
            <person name="Culley D."/>
            <person name="Magnuson J.K."/>
            <person name="James T.Y."/>
            <person name="O'Malley M.A."/>
            <person name="Stajich J.E."/>
            <person name="Spatafora J.W."/>
            <person name="Visel A."/>
            <person name="Grigoriev I.V."/>
        </authorList>
    </citation>
    <scope>NUCLEOTIDE SEQUENCE [LARGE SCALE GENOMIC DNA]</scope>
    <source>
        <strain evidence="1 2">CBS 931.73</strain>
    </source>
</reference>
<protein>
    <submittedName>
        <fullName evidence="1">RNI-like protein</fullName>
    </submittedName>
</protein>
<proteinExistence type="predicted"/>
<organism evidence="1 2">
    <name type="scientific">Basidiobolus meristosporus CBS 931.73</name>
    <dbReference type="NCBI Taxonomy" id="1314790"/>
    <lineage>
        <taxon>Eukaryota</taxon>
        <taxon>Fungi</taxon>
        <taxon>Fungi incertae sedis</taxon>
        <taxon>Zoopagomycota</taxon>
        <taxon>Entomophthoromycotina</taxon>
        <taxon>Basidiobolomycetes</taxon>
        <taxon>Basidiobolales</taxon>
        <taxon>Basidiobolaceae</taxon>
        <taxon>Basidiobolus</taxon>
    </lineage>
</organism>
<feature type="non-terminal residue" evidence="1">
    <location>
        <position position="1"/>
    </location>
</feature>
<dbReference type="SMART" id="SM00367">
    <property type="entry name" value="LRR_CC"/>
    <property type="match status" value="5"/>
</dbReference>
<keyword evidence="2" id="KW-1185">Reference proteome</keyword>
<dbReference type="InterPro" id="IPR006553">
    <property type="entry name" value="Leu-rich_rpt_Cys-con_subtyp"/>
</dbReference>
<dbReference type="GO" id="GO:0005737">
    <property type="term" value="C:cytoplasm"/>
    <property type="evidence" value="ECO:0007669"/>
    <property type="project" value="TreeGrafter"/>
</dbReference>
<dbReference type="InterPro" id="IPR001611">
    <property type="entry name" value="Leu-rich_rpt"/>
</dbReference>
<comment type="caution">
    <text evidence="1">The sequence shown here is derived from an EMBL/GenBank/DDBJ whole genome shotgun (WGS) entry which is preliminary data.</text>
</comment>
<dbReference type="OrthoDB" id="550575at2759"/>
<dbReference type="SUPFAM" id="SSF52047">
    <property type="entry name" value="RNI-like"/>
    <property type="match status" value="1"/>
</dbReference>
<dbReference type="Pfam" id="PF13516">
    <property type="entry name" value="LRR_6"/>
    <property type="match status" value="2"/>
</dbReference>
<dbReference type="Gene3D" id="3.80.10.10">
    <property type="entry name" value="Ribonuclease Inhibitor"/>
    <property type="match status" value="2"/>
</dbReference>
<gene>
    <name evidence="1" type="ORF">K493DRAFT_238189</name>
</gene>
<dbReference type="STRING" id="1314790.A0A1Y1XKF9"/>
<accession>A0A1Y1XKF9</accession>
<evidence type="ECO:0000313" key="1">
    <source>
        <dbReference type="EMBL" id="ORX86238.1"/>
    </source>
</evidence>
<dbReference type="AlphaFoldDB" id="A0A1Y1XKF9"/>